<dbReference type="GO" id="GO:0016740">
    <property type="term" value="F:transferase activity"/>
    <property type="evidence" value="ECO:0007669"/>
    <property type="project" value="UniProtKB-KW"/>
</dbReference>
<name>Q30ZV0_OLEA2</name>
<accession>Q30ZV0</accession>
<dbReference type="HOGENOM" id="CLU_1238590_0_0_7"/>
<dbReference type="eggNOG" id="COG0463">
    <property type="taxonomic scope" value="Bacteria"/>
</dbReference>
<dbReference type="AlphaFoldDB" id="Q30ZV0"/>
<dbReference type="Proteomes" id="UP000002710">
    <property type="component" value="Chromosome"/>
</dbReference>
<reference evidence="1 2" key="1">
    <citation type="journal article" date="2011" name="J. Bacteriol.">
        <title>Complete genome sequence and updated annotation of Desulfovibrio alaskensis G20.</title>
        <authorList>
            <person name="Hauser L.J."/>
            <person name="Land M.L."/>
            <person name="Brown S.D."/>
            <person name="Larimer F."/>
            <person name="Keller K.L."/>
            <person name="Rapp-Giles B.J."/>
            <person name="Price M.N."/>
            <person name="Lin M."/>
            <person name="Bruce D.C."/>
            <person name="Detter J.C."/>
            <person name="Tapia R."/>
            <person name="Han C.S."/>
            <person name="Goodwin L.A."/>
            <person name="Cheng J.F."/>
            <person name="Pitluck S."/>
            <person name="Copeland A."/>
            <person name="Lucas S."/>
            <person name="Nolan M."/>
            <person name="Lapidus A.L."/>
            <person name="Palumbo A.V."/>
            <person name="Wall J.D."/>
        </authorList>
    </citation>
    <scope>NUCLEOTIDE SEQUENCE [LARGE SCALE GENOMIC DNA]</scope>
    <source>
        <strain evidence="2">ATCC BAA 1058 / DSM 17464 / G20</strain>
    </source>
</reference>
<evidence type="ECO:0000313" key="2">
    <source>
        <dbReference type="Proteomes" id="UP000002710"/>
    </source>
</evidence>
<proteinExistence type="predicted"/>
<evidence type="ECO:0000313" key="1">
    <source>
        <dbReference type="EMBL" id="ABB38796.1"/>
    </source>
</evidence>
<organism evidence="1 2">
    <name type="scientific">Oleidesulfovibrio alaskensis (strain ATCC BAA-1058 / DSM 17464 / G20)</name>
    <name type="common">Desulfovibrio alaskensis</name>
    <dbReference type="NCBI Taxonomy" id="207559"/>
    <lineage>
        <taxon>Bacteria</taxon>
        <taxon>Pseudomonadati</taxon>
        <taxon>Thermodesulfobacteriota</taxon>
        <taxon>Desulfovibrionia</taxon>
        <taxon>Desulfovibrionales</taxon>
        <taxon>Desulfovibrionaceae</taxon>
        <taxon>Oleidesulfovibrio</taxon>
    </lineage>
</organism>
<protein>
    <submittedName>
        <fullName evidence="1">Glycosyl transferase, group 2 family protein</fullName>
    </submittedName>
</protein>
<dbReference type="CDD" id="cd00761">
    <property type="entry name" value="Glyco_tranf_GTA_type"/>
    <property type="match status" value="1"/>
</dbReference>
<dbReference type="RefSeq" id="WP_011367905.1">
    <property type="nucleotide sequence ID" value="NC_007519.1"/>
</dbReference>
<dbReference type="EMBL" id="CP000112">
    <property type="protein sequence ID" value="ABB38796.1"/>
    <property type="molecule type" value="Genomic_DNA"/>
</dbReference>
<dbReference type="KEGG" id="dde:Dde_1999"/>
<dbReference type="InterPro" id="IPR029044">
    <property type="entry name" value="Nucleotide-diphossugar_trans"/>
</dbReference>
<keyword evidence="1" id="KW-0808">Transferase</keyword>
<sequence length="216" mass="24103">MPAIRYSVITPSRGDRPAALAHAIDSVFAAADNAALPHEQIEVLVGFDGVKGRRVHTSSSIRYYDFPADNDYGNAIRNGLLKASKGTKVLFLDDDNALTEQAFAVYECFTHIEMLVARIDISRAHPKPWIPVIEQGKEPFFQGNVDPLCLCLSRELVTVRCGGWLGTGYEADYLNMFRYFRRTKSIHYTEKLVGIYDAGRGLDDGALNFRQQALLS</sequence>
<dbReference type="SUPFAM" id="SSF53448">
    <property type="entry name" value="Nucleotide-diphospho-sugar transferases"/>
    <property type="match status" value="1"/>
</dbReference>
<dbReference type="STRING" id="207559.Dde_1999"/>
<keyword evidence="2" id="KW-1185">Reference proteome</keyword>
<gene>
    <name evidence="1" type="ordered locus">Dde_1999</name>
</gene>